<dbReference type="AlphaFoldDB" id="J3MSI1"/>
<dbReference type="Gramene" id="OB08G20600.1">
    <property type="protein sequence ID" value="OB08G20600.1"/>
    <property type="gene ID" value="OB08G20600"/>
</dbReference>
<sequence length="74" mass="8229">MLALSSLPSHWGGSGTLLLYLRNPGCKLWPSPVALVHRLMKASYNTVVGVKVIQKKFNSIYQMFGKPINKQSNL</sequence>
<reference evidence="1" key="2">
    <citation type="submission" date="2013-04" db="UniProtKB">
        <authorList>
            <consortium name="EnsemblPlants"/>
        </authorList>
    </citation>
    <scope>IDENTIFICATION</scope>
</reference>
<dbReference type="HOGENOM" id="CLU_2691716_0_0_1"/>
<protein>
    <submittedName>
        <fullName evidence="1">Uncharacterized protein</fullName>
    </submittedName>
</protein>
<dbReference type="Proteomes" id="UP000006038">
    <property type="component" value="Chromosome 8"/>
</dbReference>
<evidence type="ECO:0000313" key="2">
    <source>
        <dbReference type="Proteomes" id="UP000006038"/>
    </source>
</evidence>
<reference evidence="1" key="1">
    <citation type="journal article" date="2013" name="Nat. Commun.">
        <title>Whole-genome sequencing of Oryza brachyantha reveals mechanisms underlying Oryza genome evolution.</title>
        <authorList>
            <person name="Chen J."/>
            <person name="Huang Q."/>
            <person name="Gao D."/>
            <person name="Wang J."/>
            <person name="Lang Y."/>
            <person name="Liu T."/>
            <person name="Li B."/>
            <person name="Bai Z."/>
            <person name="Luis Goicoechea J."/>
            <person name="Liang C."/>
            <person name="Chen C."/>
            <person name="Zhang W."/>
            <person name="Sun S."/>
            <person name="Liao Y."/>
            <person name="Zhang X."/>
            <person name="Yang L."/>
            <person name="Song C."/>
            <person name="Wang M."/>
            <person name="Shi J."/>
            <person name="Liu G."/>
            <person name="Liu J."/>
            <person name="Zhou H."/>
            <person name="Zhou W."/>
            <person name="Yu Q."/>
            <person name="An N."/>
            <person name="Chen Y."/>
            <person name="Cai Q."/>
            <person name="Wang B."/>
            <person name="Liu B."/>
            <person name="Min J."/>
            <person name="Huang Y."/>
            <person name="Wu H."/>
            <person name="Li Z."/>
            <person name="Zhang Y."/>
            <person name="Yin Y."/>
            <person name="Song W."/>
            <person name="Jiang J."/>
            <person name="Jackson S.A."/>
            <person name="Wing R.A."/>
            <person name="Wang J."/>
            <person name="Chen M."/>
        </authorList>
    </citation>
    <scope>NUCLEOTIDE SEQUENCE [LARGE SCALE GENOMIC DNA]</scope>
    <source>
        <strain evidence="1">cv. IRGC 101232</strain>
    </source>
</reference>
<organism evidence="1">
    <name type="scientific">Oryza brachyantha</name>
    <name type="common">malo sina</name>
    <dbReference type="NCBI Taxonomy" id="4533"/>
    <lineage>
        <taxon>Eukaryota</taxon>
        <taxon>Viridiplantae</taxon>
        <taxon>Streptophyta</taxon>
        <taxon>Embryophyta</taxon>
        <taxon>Tracheophyta</taxon>
        <taxon>Spermatophyta</taxon>
        <taxon>Magnoliopsida</taxon>
        <taxon>Liliopsida</taxon>
        <taxon>Poales</taxon>
        <taxon>Poaceae</taxon>
        <taxon>BOP clade</taxon>
        <taxon>Oryzoideae</taxon>
        <taxon>Oryzeae</taxon>
        <taxon>Oryzinae</taxon>
        <taxon>Oryza</taxon>
    </lineage>
</organism>
<dbReference type="EnsemblPlants" id="OB08G20600.1">
    <property type="protein sequence ID" value="OB08G20600.1"/>
    <property type="gene ID" value="OB08G20600"/>
</dbReference>
<keyword evidence="2" id="KW-1185">Reference proteome</keyword>
<proteinExistence type="predicted"/>
<accession>J3MSI1</accession>
<name>J3MSI1_ORYBR</name>
<evidence type="ECO:0000313" key="1">
    <source>
        <dbReference type="EnsemblPlants" id="OB08G20600.1"/>
    </source>
</evidence>